<comment type="caution">
    <text evidence="1">The sequence shown here is derived from an EMBL/GenBank/DDBJ whole genome shotgun (WGS) entry which is preliminary data.</text>
</comment>
<reference evidence="1 2" key="1">
    <citation type="submission" date="2024-07" db="EMBL/GenBank/DDBJ databases">
        <title>The genome sequence of type strain Sediminicola arcticus GDMCC 1.2805.</title>
        <authorList>
            <person name="Liu Y."/>
        </authorList>
    </citation>
    <scope>NUCLEOTIDE SEQUENCE [LARGE SCALE GENOMIC DNA]</scope>
    <source>
        <strain evidence="1 2">GDMCC 1.2805</strain>
    </source>
</reference>
<evidence type="ECO:0000313" key="1">
    <source>
        <dbReference type="EMBL" id="MET6990853.1"/>
    </source>
</evidence>
<accession>A0ABV2SUM1</accession>
<sequence>MKKIIITIVLSFLFGFAFSQEGDKKLTHIVTATFDSKKEVDYLFYDRLDQSKLLFAAIEPRILEKFNLNDDSLIRLTFIITYGSIP</sequence>
<organism evidence="1 2">
    <name type="scientific">Sediminicola arcticus</name>
    <dbReference type="NCBI Taxonomy" id="1574308"/>
    <lineage>
        <taxon>Bacteria</taxon>
        <taxon>Pseudomonadati</taxon>
        <taxon>Bacteroidota</taxon>
        <taxon>Flavobacteriia</taxon>
        <taxon>Flavobacteriales</taxon>
        <taxon>Flavobacteriaceae</taxon>
        <taxon>Sediminicola</taxon>
    </lineage>
</organism>
<protein>
    <submittedName>
        <fullName evidence="1">Uncharacterized protein</fullName>
    </submittedName>
</protein>
<keyword evidence="2" id="KW-1185">Reference proteome</keyword>
<evidence type="ECO:0000313" key="2">
    <source>
        <dbReference type="Proteomes" id="UP001549799"/>
    </source>
</evidence>
<proteinExistence type="predicted"/>
<dbReference type="RefSeq" id="WP_354615254.1">
    <property type="nucleotide sequence ID" value="NZ_JBEXAE010000004.1"/>
</dbReference>
<gene>
    <name evidence="1" type="ORF">ABXZ36_09365</name>
</gene>
<name>A0ABV2SUM1_9FLAO</name>
<dbReference type="EMBL" id="JBEXAE010000004">
    <property type="protein sequence ID" value="MET6990853.1"/>
    <property type="molecule type" value="Genomic_DNA"/>
</dbReference>
<dbReference type="Proteomes" id="UP001549799">
    <property type="component" value="Unassembled WGS sequence"/>
</dbReference>